<evidence type="ECO:0000313" key="4">
    <source>
        <dbReference type="EMBL" id="RPA65365.1"/>
    </source>
</evidence>
<dbReference type="InterPro" id="IPR000182">
    <property type="entry name" value="GNAT_dom"/>
</dbReference>
<dbReference type="EMBL" id="RKMH01000003">
    <property type="protein sequence ID" value="RPA65365.1"/>
    <property type="molecule type" value="Genomic_DNA"/>
</dbReference>
<keyword evidence="1 4" id="KW-0808">Transferase</keyword>
<dbReference type="PANTHER" id="PTHR43877">
    <property type="entry name" value="AMINOALKYLPHOSPHONATE N-ACETYLTRANSFERASE-RELATED-RELATED"/>
    <property type="match status" value="1"/>
</dbReference>
<proteinExistence type="predicted"/>
<dbReference type="InterPro" id="IPR050832">
    <property type="entry name" value="Bact_Acetyltransf"/>
</dbReference>
<dbReference type="InterPro" id="IPR016181">
    <property type="entry name" value="Acyl_CoA_acyltransferase"/>
</dbReference>
<comment type="caution">
    <text evidence="4">The sequence shown here is derived from an EMBL/GenBank/DDBJ whole genome shotgun (WGS) entry which is preliminary data.</text>
</comment>
<dbReference type="RefSeq" id="WP_123925966.1">
    <property type="nucleotide sequence ID" value="NZ_JBPSDP010000003.1"/>
</dbReference>
<accession>A0A3N4GSU1</accession>
<organism evidence="4 5">
    <name type="scientific">Gordonia oryzae</name>
    <dbReference type="NCBI Taxonomy" id="2487349"/>
    <lineage>
        <taxon>Bacteria</taxon>
        <taxon>Bacillati</taxon>
        <taxon>Actinomycetota</taxon>
        <taxon>Actinomycetes</taxon>
        <taxon>Mycobacteriales</taxon>
        <taxon>Gordoniaceae</taxon>
        <taxon>Gordonia</taxon>
    </lineage>
</organism>
<name>A0A3N4GSU1_9ACTN</name>
<dbReference type="OrthoDB" id="4322031at2"/>
<dbReference type="AlphaFoldDB" id="A0A3N4GSU1"/>
<dbReference type="PROSITE" id="PS51186">
    <property type="entry name" value="GNAT"/>
    <property type="match status" value="1"/>
</dbReference>
<dbReference type="CDD" id="cd04301">
    <property type="entry name" value="NAT_SF"/>
    <property type="match status" value="1"/>
</dbReference>
<dbReference type="SUPFAM" id="SSF55729">
    <property type="entry name" value="Acyl-CoA N-acyltransferases (Nat)"/>
    <property type="match status" value="1"/>
</dbReference>
<evidence type="ECO:0000259" key="3">
    <source>
        <dbReference type="PROSITE" id="PS51186"/>
    </source>
</evidence>
<gene>
    <name evidence="4" type="ORF">EF294_04275</name>
</gene>
<evidence type="ECO:0000256" key="1">
    <source>
        <dbReference type="ARBA" id="ARBA00022679"/>
    </source>
</evidence>
<keyword evidence="2" id="KW-0012">Acyltransferase</keyword>
<protein>
    <submittedName>
        <fullName evidence="4">GNAT family N-acetyltransferase</fullName>
    </submittedName>
</protein>
<evidence type="ECO:0000313" key="5">
    <source>
        <dbReference type="Proteomes" id="UP000267536"/>
    </source>
</evidence>
<dbReference type="Proteomes" id="UP000267536">
    <property type="component" value="Unassembled WGS sequence"/>
</dbReference>
<evidence type="ECO:0000256" key="2">
    <source>
        <dbReference type="ARBA" id="ARBA00023315"/>
    </source>
</evidence>
<dbReference type="GO" id="GO:0016747">
    <property type="term" value="F:acyltransferase activity, transferring groups other than amino-acyl groups"/>
    <property type="evidence" value="ECO:0007669"/>
    <property type="project" value="InterPro"/>
</dbReference>
<dbReference type="Pfam" id="PF00583">
    <property type="entry name" value="Acetyltransf_1"/>
    <property type="match status" value="1"/>
</dbReference>
<feature type="domain" description="N-acetyltransferase" evidence="3">
    <location>
        <begin position="24"/>
        <end position="165"/>
    </location>
</feature>
<reference evidence="4 5" key="1">
    <citation type="submission" date="2018-11" db="EMBL/GenBank/DDBJ databases">
        <title>Draft genome sequence of Gordonia sp. RS15-1S isolated from rice stems.</title>
        <authorList>
            <person name="Muangham S."/>
        </authorList>
    </citation>
    <scope>NUCLEOTIDE SEQUENCE [LARGE SCALE GENOMIC DNA]</scope>
    <source>
        <strain evidence="4 5">RS15-1S</strain>
    </source>
</reference>
<keyword evidence="5" id="KW-1185">Reference proteome</keyword>
<sequence>MTTDVDGSDRDFGDVHRIGVERAGEILTLQRAAYVTEAKLHNDLQLPPLDQTVDEIVDELQSPEVIALGITSGARLVAAVRLTVHGDTAELGRLTVAPDLQGRGLGSRLLGAVDTWLPRAVTRLELFTGEHSLANIRLYHRFGFREFRRRNVGTYDLVFLARNVISGETGG</sequence>
<dbReference type="Gene3D" id="3.40.630.30">
    <property type="match status" value="1"/>
</dbReference>